<evidence type="ECO:0000313" key="4">
    <source>
        <dbReference type="Proteomes" id="UP001630127"/>
    </source>
</evidence>
<keyword evidence="4" id="KW-1185">Reference proteome</keyword>
<dbReference type="AlphaFoldDB" id="A0ABD2YGW8"/>
<comment type="caution">
    <text evidence="3">The sequence shown here is derived from an EMBL/GenBank/DDBJ whole genome shotgun (WGS) entry which is preliminary data.</text>
</comment>
<evidence type="ECO:0000259" key="2">
    <source>
        <dbReference type="Pfam" id="PF13968"/>
    </source>
</evidence>
<dbReference type="Pfam" id="PF04578">
    <property type="entry name" value="DUF594"/>
    <property type="match status" value="1"/>
</dbReference>
<sequence>MNVDQRINFNDRRSGLYKIFLIRRRTSEGAALLSQIKNTINQKKGRPEDRRITFGTFLLQGKRKSRRSMASPGLDKAKLIWSVWNLRAAILISLFAQMLLIFIGRLRKREGHKLVIASIWIAYLLADWIAIFAIGLISNGQNNDLSEVSRVNDDVAAFWAPFLLLHLGGPDDITAFSLEDNELWIRHLFSLIIKVVVVVVVLSKSIPNEFTIPTVLILLVGTFKYAERTRARYLACMRQFKSSILPKPNAGPNYAQLMEKYTVREAAEFPVEIEIINVEYQNVSDRMPNQNGDDHGKPLVDDKDKYELCVLENAYVFFKIFRGLIVDYMFGPQDRDRSRKFFMERYPKDAFRVLEVELSFIYDTFYTKMAVVHKNVMWYVFRLICSVLIVVCLVLFATHPRDELQIDPFDVILTYILLLGAFFLDSLAWGKLIFSDWTIVLIENSNARGKLSFGKKAVLEKFSLGKLSYRWSNAIGQHNLISLCLNQRWKWIDKIAGTIGLKEFLDEIQYKKNIAIEDNITEIIFKDLKLKALNAKTREDVKRICSARGNSALSNRYPEILSSVSEKVEYDESLLLWHIATDLCYTSRPESNNANRKFCKEISDYMLDLLVMRPAMMSTVAGIGQIRVQDTVEEAKRFFSNWKSELFSPVSKGMDLDSEKHNEACKRLLSVNTVVKPIEVKGDRSKSVLFDACMLAKELLRLEGSIWEIMSQVWVELLCYAACHLPANAHVYQLSEGGELITFVWLLMAHFGLGEQFRIEAGTARAKIIVGNSS</sequence>
<name>A0ABD2YGW8_9GENT</name>
<proteinExistence type="predicted"/>
<dbReference type="Pfam" id="PF13968">
    <property type="entry name" value="DUF4220"/>
    <property type="match status" value="1"/>
</dbReference>
<feature type="transmembrane region" description="Helical" evidence="1">
    <location>
        <begin position="376"/>
        <end position="397"/>
    </location>
</feature>
<feature type="transmembrane region" description="Helical" evidence="1">
    <location>
        <begin position="184"/>
        <end position="202"/>
    </location>
</feature>
<keyword evidence="1" id="KW-1133">Transmembrane helix</keyword>
<keyword evidence="1" id="KW-0812">Transmembrane</keyword>
<feature type="transmembrane region" description="Helical" evidence="1">
    <location>
        <begin position="114"/>
        <end position="137"/>
    </location>
</feature>
<dbReference type="PANTHER" id="PTHR31325">
    <property type="entry name" value="OS01G0798800 PROTEIN-RELATED"/>
    <property type="match status" value="1"/>
</dbReference>
<keyword evidence="1" id="KW-0472">Membrane</keyword>
<evidence type="ECO:0000313" key="3">
    <source>
        <dbReference type="EMBL" id="KAL3506161.1"/>
    </source>
</evidence>
<accession>A0ABD2YGW8</accession>
<gene>
    <name evidence="3" type="ORF">ACH5RR_031543</name>
</gene>
<dbReference type="EMBL" id="JBJUIK010000013">
    <property type="protein sequence ID" value="KAL3506161.1"/>
    <property type="molecule type" value="Genomic_DNA"/>
</dbReference>
<feature type="transmembrane region" description="Helical" evidence="1">
    <location>
        <begin position="79"/>
        <end position="102"/>
    </location>
</feature>
<feature type="transmembrane region" description="Helical" evidence="1">
    <location>
        <begin position="409"/>
        <end position="429"/>
    </location>
</feature>
<protein>
    <recommendedName>
        <fullName evidence="2">DUF4220 domain-containing protein</fullName>
    </recommendedName>
</protein>
<dbReference type="Proteomes" id="UP001630127">
    <property type="component" value="Unassembled WGS sequence"/>
</dbReference>
<dbReference type="InterPro" id="IPR025315">
    <property type="entry name" value="DUF4220"/>
</dbReference>
<evidence type="ECO:0000256" key="1">
    <source>
        <dbReference type="SAM" id="Phobius"/>
    </source>
</evidence>
<reference evidence="3 4" key="1">
    <citation type="submission" date="2024-11" db="EMBL/GenBank/DDBJ databases">
        <title>A near-complete genome assembly of Cinchona calisaya.</title>
        <authorList>
            <person name="Lian D.C."/>
            <person name="Zhao X.W."/>
            <person name="Wei L."/>
        </authorList>
    </citation>
    <scope>NUCLEOTIDE SEQUENCE [LARGE SCALE GENOMIC DNA]</scope>
    <source>
        <tissue evidence="3">Nenye</tissue>
    </source>
</reference>
<feature type="domain" description="DUF4220" evidence="2">
    <location>
        <begin position="120"/>
        <end position="482"/>
    </location>
</feature>
<organism evidence="3 4">
    <name type="scientific">Cinchona calisaya</name>
    <dbReference type="NCBI Taxonomy" id="153742"/>
    <lineage>
        <taxon>Eukaryota</taxon>
        <taxon>Viridiplantae</taxon>
        <taxon>Streptophyta</taxon>
        <taxon>Embryophyta</taxon>
        <taxon>Tracheophyta</taxon>
        <taxon>Spermatophyta</taxon>
        <taxon>Magnoliopsida</taxon>
        <taxon>eudicotyledons</taxon>
        <taxon>Gunneridae</taxon>
        <taxon>Pentapetalae</taxon>
        <taxon>asterids</taxon>
        <taxon>lamiids</taxon>
        <taxon>Gentianales</taxon>
        <taxon>Rubiaceae</taxon>
        <taxon>Cinchonoideae</taxon>
        <taxon>Cinchoneae</taxon>
        <taxon>Cinchona</taxon>
    </lineage>
</organism>
<dbReference type="InterPro" id="IPR007658">
    <property type="entry name" value="DUF594"/>
</dbReference>